<dbReference type="SUPFAM" id="SSF160996">
    <property type="entry name" value="HI0933 insert domain-like"/>
    <property type="match status" value="1"/>
</dbReference>
<accession>A0A6N6RLJ5</accession>
<evidence type="ECO:0000256" key="2">
    <source>
        <dbReference type="ARBA" id="ARBA00022630"/>
    </source>
</evidence>
<dbReference type="PANTHER" id="PTHR42887:SF2">
    <property type="entry name" value="OS12G0638800 PROTEIN"/>
    <property type="match status" value="1"/>
</dbReference>
<dbReference type="SUPFAM" id="SSF51905">
    <property type="entry name" value="FAD/NAD(P)-binding domain"/>
    <property type="match status" value="1"/>
</dbReference>
<dbReference type="OrthoDB" id="9773233at2"/>
<keyword evidence="3" id="KW-0274">FAD</keyword>
<evidence type="ECO:0000313" key="6">
    <source>
        <dbReference type="EMBL" id="KAB2814431.1"/>
    </source>
</evidence>
<dbReference type="Gene3D" id="1.10.8.260">
    <property type="entry name" value="HI0933 insert domain-like"/>
    <property type="match status" value="1"/>
</dbReference>
<keyword evidence="2" id="KW-0285">Flavoprotein</keyword>
<dbReference type="PROSITE" id="PS51257">
    <property type="entry name" value="PROKAR_LIPOPROTEIN"/>
    <property type="match status" value="1"/>
</dbReference>
<dbReference type="Gene3D" id="3.50.50.60">
    <property type="entry name" value="FAD/NAD(P)-binding domain"/>
    <property type="match status" value="1"/>
</dbReference>
<dbReference type="RefSeq" id="WP_151666011.1">
    <property type="nucleotide sequence ID" value="NZ_WBVO01000001.1"/>
</dbReference>
<evidence type="ECO:0000256" key="3">
    <source>
        <dbReference type="ARBA" id="ARBA00022827"/>
    </source>
</evidence>
<dbReference type="InterPro" id="IPR036188">
    <property type="entry name" value="FAD/NAD-bd_sf"/>
</dbReference>
<dbReference type="InterPro" id="IPR057661">
    <property type="entry name" value="RsdA/BaiN/AoA(So)_Rossmann"/>
</dbReference>
<dbReference type="NCBIfam" id="TIGR00275">
    <property type="entry name" value="aminoacetone oxidase family FAD-binding enzyme"/>
    <property type="match status" value="1"/>
</dbReference>
<feature type="domain" description="RsdA/BaiN/AoA(So)-like Rossmann fold-like" evidence="4">
    <location>
        <begin position="6"/>
        <end position="403"/>
    </location>
</feature>
<protein>
    <submittedName>
        <fullName evidence="6">NAD(P)/FAD-dependent oxidoreductase</fullName>
    </submittedName>
</protein>
<dbReference type="PRINTS" id="PR00368">
    <property type="entry name" value="FADPNR"/>
</dbReference>
<feature type="domain" description="RsdA/BaiN/AoA(So)-like insert" evidence="5">
    <location>
        <begin position="187"/>
        <end position="350"/>
    </location>
</feature>
<dbReference type="Pfam" id="PF03486">
    <property type="entry name" value="HI0933_like"/>
    <property type="match status" value="1"/>
</dbReference>
<dbReference type="Gene3D" id="2.40.30.10">
    <property type="entry name" value="Translation factors"/>
    <property type="match status" value="1"/>
</dbReference>
<evidence type="ECO:0000256" key="1">
    <source>
        <dbReference type="ARBA" id="ARBA00001974"/>
    </source>
</evidence>
<reference evidence="6 7" key="1">
    <citation type="submission" date="2019-09" db="EMBL/GenBank/DDBJ databases">
        <title>Genomes of family Cryomorphaceae.</title>
        <authorList>
            <person name="Bowman J.P."/>
        </authorList>
    </citation>
    <scope>NUCLEOTIDE SEQUENCE [LARGE SCALE GENOMIC DNA]</scope>
    <source>
        <strain evidence="6 7">LMG 25704</strain>
    </source>
</reference>
<dbReference type="Proteomes" id="UP000468650">
    <property type="component" value="Unassembled WGS sequence"/>
</dbReference>
<evidence type="ECO:0000313" key="7">
    <source>
        <dbReference type="Proteomes" id="UP000468650"/>
    </source>
</evidence>
<dbReference type="InterPro" id="IPR023166">
    <property type="entry name" value="BaiN-like_dom_sf"/>
</dbReference>
<dbReference type="Pfam" id="PF22780">
    <property type="entry name" value="HI0933_like_1st"/>
    <property type="match status" value="1"/>
</dbReference>
<name>A0A6N6RLJ5_9FLAO</name>
<dbReference type="EMBL" id="WBVO01000001">
    <property type="protein sequence ID" value="KAB2814431.1"/>
    <property type="molecule type" value="Genomic_DNA"/>
</dbReference>
<gene>
    <name evidence="6" type="ORF">F8C67_01470</name>
</gene>
<evidence type="ECO:0000259" key="4">
    <source>
        <dbReference type="Pfam" id="PF03486"/>
    </source>
</evidence>
<evidence type="ECO:0000259" key="5">
    <source>
        <dbReference type="Pfam" id="PF22780"/>
    </source>
</evidence>
<dbReference type="InterPro" id="IPR004792">
    <property type="entry name" value="BaiN-like"/>
</dbReference>
<comment type="cofactor">
    <cofactor evidence="1">
        <name>FAD</name>
        <dbReference type="ChEBI" id="CHEBI:57692"/>
    </cofactor>
</comment>
<keyword evidence="7" id="KW-1185">Reference proteome</keyword>
<dbReference type="InterPro" id="IPR055178">
    <property type="entry name" value="RsdA/BaiN/AoA(So)-like_dom"/>
</dbReference>
<comment type="caution">
    <text evidence="6">The sequence shown here is derived from an EMBL/GenBank/DDBJ whole genome shotgun (WGS) entry which is preliminary data.</text>
</comment>
<sequence>MREKTSIVVGGGAAGFFAAIACAEADPFSKVIILEKTPNVLGKVKISGGGRCNVTHACFSPDDLVEFYPRGRVELLGPFNRFSTGDTMEWFSDHGVELKVEDDNRVFPVTDDSQTIIDCLTEFAERAGVSVRTKSGVESIEREGDSWLVKLESKDVVKADKVLIATGGSKKMWDSLKKLGHKIVEPVPSLFTFNIKDPRINGLAGVSVPNVELSLPAFDMTAEGPLLVTHWGLSGPAILRLSAWGARELHDTSYRFILRVNFVPQLDEETLLDVMNDFRKDPDQQRKRIHSNALFSLPLRLWKNICVAAKIPERATWSDVSKPLLRKFVTHLSQAEFVVSGKSTFKDEFVTAGGVDLSQIDFKTFSSKLHDNLFLAGEVLDIDAITGGFNFQAAWTGGWIAGHAMADQPV</sequence>
<organism evidence="6 7">
    <name type="scientific">Phaeocystidibacter luteus</name>
    <dbReference type="NCBI Taxonomy" id="911197"/>
    <lineage>
        <taxon>Bacteria</taxon>
        <taxon>Pseudomonadati</taxon>
        <taxon>Bacteroidota</taxon>
        <taxon>Flavobacteriia</taxon>
        <taxon>Flavobacteriales</taxon>
        <taxon>Phaeocystidibacteraceae</taxon>
        <taxon>Phaeocystidibacter</taxon>
    </lineage>
</organism>
<dbReference type="AlphaFoldDB" id="A0A6N6RLJ5"/>
<proteinExistence type="predicted"/>
<dbReference type="PANTHER" id="PTHR42887">
    <property type="entry name" value="OS12G0638800 PROTEIN"/>
    <property type="match status" value="1"/>
</dbReference>